<gene>
    <name evidence="1" type="ORF">Tci_915291</name>
</gene>
<dbReference type="Pfam" id="PF19891">
    <property type="entry name" value="DUF6364"/>
    <property type="match status" value="1"/>
</dbReference>
<dbReference type="GO" id="GO:0006355">
    <property type="term" value="P:regulation of DNA-templated transcription"/>
    <property type="evidence" value="ECO:0007669"/>
    <property type="project" value="InterPro"/>
</dbReference>
<comment type="caution">
    <text evidence="1">The sequence shown here is derived from an EMBL/GenBank/DDBJ whole genome shotgun (WGS) entry which is preliminary data.</text>
</comment>
<dbReference type="SUPFAM" id="SSF47598">
    <property type="entry name" value="Ribbon-helix-helix"/>
    <property type="match status" value="1"/>
</dbReference>
<dbReference type="AlphaFoldDB" id="A0A699W5X1"/>
<sequence length="88" mass="9828">MSQLTITLDDNLLQAAQEYARQHGQKLDALVARLLADTVRPTASEPQQTETIEERLAMVRQLSGSVKLPADFDYRVVVAEELAKKYGI</sequence>
<organism evidence="1">
    <name type="scientific">Tanacetum cinerariifolium</name>
    <name type="common">Dalmatian daisy</name>
    <name type="synonym">Chrysanthemum cinerariifolium</name>
    <dbReference type="NCBI Taxonomy" id="118510"/>
    <lineage>
        <taxon>Eukaryota</taxon>
        <taxon>Viridiplantae</taxon>
        <taxon>Streptophyta</taxon>
        <taxon>Embryophyta</taxon>
        <taxon>Tracheophyta</taxon>
        <taxon>Spermatophyta</taxon>
        <taxon>Magnoliopsida</taxon>
        <taxon>eudicotyledons</taxon>
        <taxon>Gunneridae</taxon>
        <taxon>Pentapetalae</taxon>
        <taxon>asterids</taxon>
        <taxon>campanulids</taxon>
        <taxon>Asterales</taxon>
        <taxon>Asteraceae</taxon>
        <taxon>Asteroideae</taxon>
        <taxon>Anthemideae</taxon>
        <taxon>Anthemidinae</taxon>
        <taxon>Tanacetum</taxon>
    </lineage>
</organism>
<proteinExistence type="predicted"/>
<dbReference type="InterPro" id="IPR010985">
    <property type="entry name" value="Ribbon_hlx_hlx"/>
</dbReference>
<dbReference type="InterPro" id="IPR045944">
    <property type="entry name" value="DUF6364"/>
</dbReference>
<evidence type="ECO:0000313" key="1">
    <source>
        <dbReference type="EMBL" id="GFD43322.1"/>
    </source>
</evidence>
<protein>
    <submittedName>
        <fullName evidence="1">Uncharacterized protein</fullName>
    </submittedName>
</protein>
<accession>A0A699W5X1</accession>
<name>A0A699W5X1_TANCI</name>
<reference evidence="1" key="1">
    <citation type="journal article" date="2019" name="Sci. Rep.">
        <title>Draft genome of Tanacetum cinerariifolium, the natural source of mosquito coil.</title>
        <authorList>
            <person name="Yamashiro T."/>
            <person name="Shiraishi A."/>
            <person name="Satake H."/>
            <person name="Nakayama K."/>
        </authorList>
    </citation>
    <scope>NUCLEOTIDE SEQUENCE</scope>
</reference>
<dbReference type="EMBL" id="BKCJ011594970">
    <property type="protein sequence ID" value="GFD43322.1"/>
    <property type="molecule type" value="Genomic_DNA"/>
</dbReference>